<name>A0A8X8XTH9_SALSN</name>
<keyword evidence="13" id="KW-1185">Reference proteome</keyword>
<dbReference type="InterPro" id="IPR001806">
    <property type="entry name" value="Small_GTPase"/>
</dbReference>
<keyword evidence="3" id="KW-0547">Nucleotide-binding</keyword>
<evidence type="ECO:0000313" key="13">
    <source>
        <dbReference type="Proteomes" id="UP000298416"/>
    </source>
</evidence>
<evidence type="ECO:0000256" key="11">
    <source>
        <dbReference type="SAM" id="Phobius"/>
    </source>
</evidence>
<keyword evidence="8" id="KW-0636">Prenylation</keyword>
<dbReference type="Pfam" id="PF00071">
    <property type="entry name" value="Ras"/>
    <property type="match status" value="1"/>
</dbReference>
<feature type="transmembrane region" description="Helical" evidence="11">
    <location>
        <begin position="65"/>
        <end position="83"/>
    </location>
</feature>
<dbReference type="NCBIfam" id="TIGR00231">
    <property type="entry name" value="small_GTP"/>
    <property type="match status" value="1"/>
</dbReference>
<keyword evidence="6 11" id="KW-0472">Membrane</keyword>
<evidence type="ECO:0000313" key="12">
    <source>
        <dbReference type="EMBL" id="KAG6418507.1"/>
    </source>
</evidence>
<evidence type="ECO:0000256" key="2">
    <source>
        <dbReference type="ARBA" id="ARBA00006270"/>
    </source>
</evidence>
<dbReference type="GO" id="GO:0000139">
    <property type="term" value="C:Golgi membrane"/>
    <property type="evidence" value="ECO:0007669"/>
    <property type="project" value="UniProtKB-SubCell"/>
</dbReference>
<reference evidence="12" key="2">
    <citation type="submission" date="2020-08" db="EMBL/GenBank/DDBJ databases">
        <title>Plant Genome Project.</title>
        <authorList>
            <person name="Zhang R.-G."/>
        </authorList>
    </citation>
    <scope>NUCLEOTIDE SEQUENCE</scope>
    <source>
        <strain evidence="12">Huo1</strain>
        <tissue evidence="12">Leaf</tissue>
    </source>
</reference>
<comment type="similarity">
    <text evidence="2">Belongs to the small GTPase superfamily. Rab family.</text>
</comment>
<organism evidence="12">
    <name type="scientific">Salvia splendens</name>
    <name type="common">Scarlet sage</name>
    <dbReference type="NCBI Taxonomy" id="180675"/>
    <lineage>
        <taxon>Eukaryota</taxon>
        <taxon>Viridiplantae</taxon>
        <taxon>Streptophyta</taxon>
        <taxon>Embryophyta</taxon>
        <taxon>Tracheophyta</taxon>
        <taxon>Spermatophyta</taxon>
        <taxon>Magnoliopsida</taxon>
        <taxon>eudicotyledons</taxon>
        <taxon>Gunneridae</taxon>
        <taxon>Pentapetalae</taxon>
        <taxon>asterids</taxon>
        <taxon>lamiids</taxon>
        <taxon>Lamiales</taxon>
        <taxon>Lamiaceae</taxon>
        <taxon>Nepetoideae</taxon>
        <taxon>Mentheae</taxon>
        <taxon>Salviinae</taxon>
        <taxon>Salvia</taxon>
        <taxon>Salvia subgen. Calosphace</taxon>
        <taxon>core Calosphace</taxon>
    </lineage>
</organism>
<comment type="function">
    <text evidence="10">Protein transport. Regulator of membrane traffic from the Golgi apparatus towards the endoplasmic reticulum (ER).</text>
</comment>
<dbReference type="PANTHER" id="PTHR47977">
    <property type="entry name" value="RAS-RELATED PROTEIN RAB"/>
    <property type="match status" value="1"/>
</dbReference>
<keyword evidence="11" id="KW-1133">Transmembrane helix</keyword>
<dbReference type="PROSITE" id="PS51419">
    <property type="entry name" value="RAB"/>
    <property type="match status" value="1"/>
</dbReference>
<dbReference type="PROSITE" id="PS51420">
    <property type="entry name" value="RHO"/>
    <property type="match status" value="1"/>
</dbReference>
<dbReference type="InterPro" id="IPR027417">
    <property type="entry name" value="P-loop_NTPase"/>
</dbReference>
<accession>A0A8X8XTH9</accession>
<dbReference type="Proteomes" id="UP000298416">
    <property type="component" value="Unassembled WGS sequence"/>
</dbReference>
<keyword evidence="5" id="KW-0342">GTP-binding</keyword>
<proteinExistence type="inferred from homology"/>
<evidence type="ECO:0000256" key="10">
    <source>
        <dbReference type="ARBA" id="ARBA00053550"/>
    </source>
</evidence>
<keyword evidence="7" id="KW-0449">Lipoprotein</keyword>
<dbReference type="SMART" id="SM00176">
    <property type="entry name" value="RAN"/>
    <property type="match status" value="1"/>
</dbReference>
<evidence type="ECO:0000256" key="9">
    <source>
        <dbReference type="ARBA" id="ARBA00037794"/>
    </source>
</evidence>
<gene>
    <name evidence="12" type="ORF">SASPL_120711</name>
</gene>
<dbReference type="PRINTS" id="PR00449">
    <property type="entry name" value="RASTRNSFRMNG"/>
</dbReference>
<dbReference type="GO" id="GO:0016192">
    <property type="term" value="P:vesicle-mediated transport"/>
    <property type="evidence" value="ECO:0007669"/>
    <property type="project" value="UniProtKB-KW"/>
</dbReference>
<dbReference type="InterPro" id="IPR050227">
    <property type="entry name" value="Rab"/>
</dbReference>
<keyword evidence="4" id="KW-0931">ER-Golgi transport</keyword>
<dbReference type="FunFam" id="3.40.50.300:FF:000359">
    <property type="entry name" value="Small GTP-binding protein"/>
    <property type="match status" value="1"/>
</dbReference>
<evidence type="ECO:0000256" key="7">
    <source>
        <dbReference type="ARBA" id="ARBA00023288"/>
    </source>
</evidence>
<evidence type="ECO:0000256" key="1">
    <source>
        <dbReference type="ARBA" id="ARBA00004198"/>
    </source>
</evidence>
<dbReference type="SMART" id="SM00177">
    <property type="entry name" value="ARF"/>
    <property type="match status" value="1"/>
</dbReference>
<evidence type="ECO:0008006" key="14">
    <source>
        <dbReference type="Google" id="ProtNLM"/>
    </source>
</evidence>
<reference evidence="12" key="1">
    <citation type="submission" date="2018-01" db="EMBL/GenBank/DDBJ databases">
        <authorList>
            <person name="Mao J.F."/>
        </authorList>
    </citation>
    <scope>NUCLEOTIDE SEQUENCE</scope>
    <source>
        <strain evidence="12">Huo1</strain>
        <tissue evidence="12">Leaf</tissue>
    </source>
</reference>
<sequence length="356" mass="39697">MYRSASMNRFSDDHYSYYGSSSPSSKVPTALRALSDDSANELPMYEPLSDAAKKERSRAKFAEKAVHAIPLVLLFCAFILWIFSNPDIKLRGTIAEEIKGMSKLSSDDTGHLPLHLGDLPVIEIFFSRDYLFKLLLIGDSGVGKSCLLLRFADDSYLDSYISTIGVDFKIRTVEQDGKTIKLQIWDTAGQERFRTITSSYYRGAHGIIVVYDVTDQESFNNVKQWLNEIDRYASENVNKLLVGNKCDLADNRAVPYETAKAFADEIGIPFMETSAKNATNVEQAFMAMSADIKNRFALSHFDGKSACIKQCKATYCADPWTACCPEERLLLVLVGMVLLILGGGWRSAAALEVTLY</sequence>
<keyword evidence="4" id="KW-0813">Transport</keyword>
<evidence type="ECO:0000256" key="6">
    <source>
        <dbReference type="ARBA" id="ARBA00023136"/>
    </source>
</evidence>
<comment type="caution">
    <text evidence="12">The sequence shown here is derived from an EMBL/GenBank/DDBJ whole genome shotgun (WGS) entry which is preliminary data.</text>
</comment>
<evidence type="ECO:0000256" key="3">
    <source>
        <dbReference type="ARBA" id="ARBA00022741"/>
    </source>
</evidence>
<dbReference type="EMBL" id="PNBA02000007">
    <property type="protein sequence ID" value="KAG6418507.1"/>
    <property type="molecule type" value="Genomic_DNA"/>
</dbReference>
<dbReference type="InterPro" id="IPR057289">
    <property type="entry name" value="Rab1/Ypt1"/>
</dbReference>
<dbReference type="CDD" id="cd01869">
    <property type="entry name" value="Rab1_Ypt1"/>
    <property type="match status" value="1"/>
</dbReference>
<dbReference type="SUPFAM" id="SSF52540">
    <property type="entry name" value="P-loop containing nucleoside triphosphate hydrolases"/>
    <property type="match status" value="1"/>
</dbReference>
<dbReference type="SMART" id="SM00173">
    <property type="entry name" value="RAS"/>
    <property type="match status" value="1"/>
</dbReference>
<dbReference type="GO" id="GO:0003924">
    <property type="term" value="F:GTPase activity"/>
    <property type="evidence" value="ECO:0007669"/>
    <property type="project" value="InterPro"/>
</dbReference>
<dbReference type="GO" id="GO:0005525">
    <property type="term" value="F:GTP binding"/>
    <property type="evidence" value="ECO:0007669"/>
    <property type="project" value="UniProtKB-KW"/>
</dbReference>
<dbReference type="PROSITE" id="PS51421">
    <property type="entry name" value="RAS"/>
    <property type="match status" value="1"/>
</dbReference>
<protein>
    <recommendedName>
        <fullName evidence="14">Ras-related protein Rab-1A</fullName>
    </recommendedName>
</protein>
<keyword evidence="11" id="KW-0812">Transmembrane</keyword>
<evidence type="ECO:0000256" key="4">
    <source>
        <dbReference type="ARBA" id="ARBA00022892"/>
    </source>
</evidence>
<dbReference type="InterPro" id="IPR005225">
    <property type="entry name" value="Small_GTP-bd"/>
</dbReference>
<dbReference type="Gene3D" id="3.40.50.300">
    <property type="entry name" value="P-loop containing nucleotide triphosphate hydrolases"/>
    <property type="match status" value="1"/>
</dbReference>
<dbReference type="SMART" id="SM00175">
    <property type="entry name" value="RAB"/>
    <property type="match status" value="1"/>
</dbReference>
<dbReference type="AlphaFoldDB" id="A0A8X8XTH9"/>
<dbReference type="PROSITE" id="PS51417">
    <property type="entry name" value="ARF"/>
    <property type="match status" value="1"/>
</dbReference>
<evidence type="ECO:0000256" key="5">
    <source>
        <dbReference type="ARBA" id="ARBA00023134"/>
    </source>
</evidence>
<dbReference type="SMART" id="SM00174">
    <property type="entry name" value="RHO"/>
    <property type="match status" value="1"/>
</dbReference>
<comment type="subcellular location">
    <subcellularLocation>
        <location evidence="9">Golgi apparatus membrane</location>
        <topology evidence="9">Lipid-anchor</topology>
    </subcellularLocation>
    <subcellularLocation>
        <location evidence="1">Golgi apparatus</location>
        <location evidence="1">trans-Golgi network membrane</location>
    </subcellularLocation>
</comment>
<evidence type="ECO:0000256" key="8">
    <source>
        <dbReference type="ARBA" id="ARBA00023289"/>
    </source>
</evidence>